<protein>
    <submittedName>
        <fullName evidence="1">Uncharacterized protein</fullName>
    </submittedName>
</protein>
<keyword evidence="2" id="KW-1185">Reference proteome</keyword>
<evidence type="ECO:0000313" key="1">
    <source>
        <dbReference type="EMBL" id="CAL1380387.1"/>
    </source>
</evidence>
<reference evidence="1 2" key="1">
    <citation type="submission" date="2024-04" db="EMBL/GenBank/DDBJ databases">
        <authorList>
            <person name="Fracassetti M."/>
        </authorList>
    </citation>
    <scope>NUCLEOTIDE SEQUENCE [LARGE SCALE GENOMIC DNA]</scope>
</reference>
<dbReference type="AlphaFoldDB" id="A0AAV2E3J5"/>
<name>A0AAV2E3J5_9ROSI</name>
<sequence>MVSGMNGDGRRMNQSMAVNIGNSIAIQPLGNRAPASLYPEADLRVRVGDPTRGVGHKYRPHSEKHPLLVVIVSPNCGFSGGGGGDGTFTGSVCGGDVHGVSLVL</sequence>
<evidence type="ECO:0000313" key="2">
    <source>
        <dbReference type="Proteomes" id="UP001497516"/>
    </source>
</evidence>
<gene>
    <name evidence="1" type="ORF">LTRI10_LOCUS21835</name>
</gene>
<dbReference type="Proteomes" id="UP001497516">
    <property type="component" value="Chromosome 4"/>
</dbReference>
<proteinExistence type="predicted"/>
<accession>A0AAV2E3J5</accession>
<dbReference type="EMBL" id="OZ034817">
    <property type="protein sequence ID" value="CAL1380387.1"/>
    <property type="molecule type" value="Genomic_DNA"/>
</dbReference>
<organism evidence="1 2">
    <name type="scientific">Linum trigynum</name>
    <dbReference type="NCBI Taxonomy" id="586398"/>
    <lineage>
        <taxon>Eukaryota</taxon>
        <taxon>Viridiplantae</taxon>
        <taxon>Streptophyta</taxon>
        <taxon>Embryophyta</taxon>
        <taxon>Tracheophyta</taxon>
        <taxon>Spermatophyta</taxon>
        <taxon>Magnoliopsida</taxon>
        <taxon>eudicotyledons</taxon>
        <taxon>Gunneridae</taxon>
        <taxon>Pentapetalae</taxon>
        <taxon>rosids</taxon>
        <taxon>fabids</taxon>
        <taxon>Malpighiales</taxon>
        <taxon>Linaceae</taxon>
        <taxon>Linum</taxon>
    </lineage>
</organism>